<feature type="domain" description="WGR" evidence="2">
    <location>
        <begin position="1"/>
        <end position="87"/>
    </location>
</feature>
<keyword evidence="4" id="KW-1185">Reference proteome</keyword>
<dbReference type="InterPro" id="IPR008893">
    <property type="entry name" value="WGR_domain"/>
</dbReference>
<reference evidence="4" key="1">
    <citation type="journal article" date="2019" name="Int. J. Syst. Evol. Microbiol.">
        <title>The Global Catalogue of Microorganisms (GCM) 10K type strain sequencing project: providing services to taxonomists for standard genome sequencing and annotation.</title>
        <authorList>
            <consortium name="The Broad Institute Genomics Platform"/>
            <consortium name="The Broad Institute Genome Sequencing Center for Infectious Disease"/>
            <person name="Wu L."/>
            <person name="Ma J."/>
        </authorList>
    </citation>
    <scope>NUCLEOTIDE SEQUENCE [LARGE SCALE GENOMIC DNA]</scope>
    <source>
        <strain evidence="4">KCTC 42282</strain>
    </source>
</reference>
<feature type="region of interest" description="Disordered" evidence="1">
    <location>
        <begin position="65"/>
        <end position="87"/>
    </location>
</feature>
<evidence type="ECO:0000259" key="2">
    <source>
        <dbReference type="PROSITE" id="PS51977"/>
    </source>
</evidence>
<dbReference type="PROSITE" id="PS51977">
    <property type="entry name" value="WGR"/>
    <property type="match status" value="1"/>
</dbReference>
<name>A0ABV7ULY3_9HYPH</name>
<dbReference type="InterPro" id="IPR049809">
    <property type="entry name" value="YehF/YfeS-like_WGR"/>
</dbReference>
<dbReference type="Proteomes" id="UP001595704">
    <property type="component" value="Unassembled WGS sequence"/>
</dbReference>
<feature type="compositionally biased region" description="Basic and acidic residues" evidence="1">
    <location>
        <begin position="78"/>
        <end position="87"/>
    </location>
</feature>
<dbReference type="SMART" id="SM00773">
    <property type="entry name" value="WGR"/>
    <property type="match status" value="1"/>
</dbReference>
<dbReference type="Pfam" id="PF05406">
    <property type="entry name" value="WGR"/>
    <property type="match status" value="1"/>
</dbReference>
<protein>
    <submittedName>
        <fullName evidence="3">WGR domain-containing protein</fullName>
    </submittedName>
</protein>
<evidence type="ECO:0000256" key="1">
    <source>
        <dbReference type="SAM" id="MobiDB-lite"/>
    </source>
</evidence>
<dbReference type="SUPFAM" id="SSF142921">
    <property type="entry name" value="WGR domain-like"/>
    <property type="match status" value="1"/>
</dbReference>
<comment type="caution">
    <text evidence="3">The sequence shown here is derived from an EMBL/GenBank/DDBJ whole genome shotgun (WGS) entry which is preliminary data.</text>
</comment>
<dbReference type="RefSeq" id="WP_034462746.1">
    <property type="nucleotide sequence ID" value="NZ_BNCG01000052.1"/>
</dbReference>
<sequence>MASEDPEQLHLHRIEPDLNMRRFYALALQPTLFGGASLIRNWGRIGTNGQSMMETFDEPEEATAALGRLERTKRRRGYRDADVQARS</sequence>
<gene>
    <name evidence="3" type="ORF">ACFONL_19515</name>
</gene>
<dbReference type="EMBL" id="JBHRYC010000096">
    <property type="protein sequence ID" value="MFC3639531.1"/>
    <property type="molecule type" value="Genomic_DNA"/>
</dbReference>
<dbReference type="Gene3D" id="2.20.140.10">
    <property type="entry name" value="WGR domain"/>
    <property type="match status" value="1"/>
</dbReference>
<dbReference type="CDD" id="cd07996">
    <property type="entry name" value="WGR_MMR_like"/>
    <property type="match status" value="1"/>
</dbReference>
<organism evidence="3 4">
    <name type="scientific">Camelimonas fluminis</name>
    <dbReference type="NCBI Taxonomy" id="1576911"/>
    <lineage>
        <taxon>Bacteria</taxon>
        <taxon>Pseudomonadati</taxon>
        <taxon>Pseudomonadota</taxon>
        <taxon>Alphaproteobacteria</taxon>
        <taxon>Hyphomicrobiales</taxon>
        <taxon>Chelatococcaceae</taxon>
        <taxon>Camelimonas</taxon>
    </lineage>
</organism>
<evidence type="ECO:0000313" key="3">
    <source>
        <dbReference type="EMBL" id="MFC3639531.1"/>
    </source>
</evidence>
<evidence type="ECO:0000313" key="4">
    <source>
        <dbReference type="Proteomes" id="UP001595704"/>
    </source>
</evidence>
<dbReference type="InterPro" id="IPR036930">
    <property type="entry name" value="WGR_dom_sf"/>
</dbReference>
<proteinExistence type="predicted"/>
<accession>A0ABV7ULY3</accession>